<dbReference type="AlphaFoldDB" id="A0A7C8I638"/>
<evidence type="ECO:0000256" key="1">
    <source>
        <dbReference type="SAM" id="MobiDB-lite"/>
    </source>
</evidence>
<proteinExistence type="predicted"/>
<reference evidence="2 3" key="1">
    <citation type="submission" date="2020-01" db="EMBL/GenBank/DDBJ databases">
        <authorList>
            <consortium name="DOE Joint Genome Institute"/>
            <person name="Haridas S."/>
            <person name="Albert R."/>
            <person name="Binder M."/>
            <person name="Bloem J."/>
            <person name="Labutti K."/>
            <person name="Salamov A."/>
            <person name="Andreopoulos B."/>
            <person name="Baker S.E."/>
            <person name="Barry K."/>
            <person name="Bills G."/>
            <person name="Bluhm B.H."/>
            <person name="Cannon C."/>
            <person name="Castanera R."/>
            <person name="Culley D.E."/>
            <person name="Daum C."/>
            <person name="Ezra D."/>
            <person name="Gonzalez J.B."/>
            <person name="Henrissat B."/>
            <person name="Kuo A."/>
            <person name="Liang C."/>
            <person name="Lipzen A."/>
            <person name="Lutzoni F."/>
            <person name="Magnuson J."/>
            <person name="Mondo S."/>
            <person name="Nolan M."/>
            <person name="Ohm R."/>
            <person name="Pangilinan J."/>
            <person name="Park H.-J.H."/>
            <person name="Ramirez L."/>
            <person name="Alfaro M."/>
            <person name="Sun H."/>
            <person name="Tritt A."/>
            <person name="Yoshinaga Y."/>
            <person name="Zwiers L.-H.L."/>
            <person name="Turgeon B.G."/>
            <person name="Goodwin S.B."/>
            <person name="Spatafora J.W."/>
            <person name="Crous P.W."/>
            <person name="Grigoriev I.V."/>
        </authorList>
    </citation>
    <scope>NUCLEOTIDE SEQUENCE [LARGE SCALE GENOMIC DNA]</scope>
    <source>
        <strain evidence="2 3">CBS 611.86</strain>
    </source>
</reference>
<evidence type="ECO:0000313" key="3">
    <source>
        <dbReference type="Proteomes" id="UP000481861"/>
    </source>
</evidence>
<dbReference type="Proteomes" id="UP000481861">
    <property type="component" value="Unassembled WGS sequence"/>
</dbReference>
<protein>
    <submittedName>
        <fullName evidence="2">Uncharacterized protein</fullName>
    </submittedName>
</protein>
<organism evidence="2 3">
    <name type="scientific">Massariosphaeria phaeospora</name>
    <dbReference type="NCBI Taxonomy" id="100035"/>
    <lineage>
        <taxon>Eukaryota</taxon>
        <taxon>Fungi</taxon>
        <taxon>Dikarya</taxon>
        <taxon>Ascomycota</taxon>
        <taxon>Pezizomycotina</taxon>
        <taxon>Dothideomycetes</taxon>
        <taxon>Pleosporomycetidae</taxon>
        <taxon>Pleosporales</taxon>
        <taxon>Pleosporales incertae sedis</taxon>
        <taxon>Massariosphaeria</taxon>
    </lineage>
</organism>
<comment type="caution">
    <text evidence="2">The sequence shown here is derived from an EMBL/GenBank/DDBJ whole genome shotgun (WGS) entry which is preliminary data.</text>
</comment>
<gene>
    <name evidence="2" type="ORF">BDV95DRAFT_48296</name>
</gene>
<accession>A0A7C8I638</accession>
<name>A0A7C8I638_9PLEO</name>
<feature type="region of interest" description="Disordered" evidence="1">
    <location>
        <begin position="33"/>
        <end position="74"/>
    </location>
</feature>
<evidence type="ECO:0000313" key="2">
    <source>
        <dbReference type="EMBL" id="KAF2871754.1"/>
    </source>
</evidence>
<dbReference type="EMBL" id="JAADJZ010000011">
    <property type="protein sequence ID" value="KAF2871754.1"/>
    <property type="molecule type" value="Genomic_DNA"/>
</dbReference>
<sequence length="227" mass="24783">MLPGEPLTILRFEALVGEAIALDVRARRPLDALRHPQLPGPPAGPARLSDTGRHPPARRPMPWLPRRAQSPMRDSTAINSNKAGRFPIHRCLLCTAPYQRPYGPVQLHVTPRFLTKKDLISSSSPVRQKPESLELPPPCRCLLCWPPVTTCTTDMGPAFPSLRPTAHSQTTLPLGKSMFTTNAKLGASSQVHSGTCSIHPLIVNRLKLPPAPVGHLWSSQIVLRATG</sequence>
<keyword evidence="3" id="KW-1185">Reference proteome</keyword>